<dbReference type="VEuPathDB" id="ToxoDB:TGCAST_388320"/>
<dbReference type="EMBL" id="AHIV02001153">
    <property type="protein sequence ID" value="RQX71070.1"/>
    <property type="molecule type" value="Genomic_DNA"/>
</dbReference>
<protein>
    <submittedName>
        <fullName evidence="1">Uncharacterized protein</fullName>
    </submittedName>
</protein>
<evidence type="ECO:0000313" key="2">
    <source>
        <dbReference type="Proteomes" id="UP000284452"/>
    </source>
</evidence>
<reference evidence="1 2" key="1">
    <citation type="submission" date="2017-10" db="EMBL/GenBank/DDBJ databases">
        <authorList>
            <person name="Sibley D."/>
            <person name="Venepally P."/>
            <person name="Karamycheva S."/>
            <person name="Hadjithomas M."/>
            <person name="Khan A."/>
            <person name="Brunk B."/>
            <person name="Roos D."/>
            <person name="Caler E."/>
            <person name="Lorenzi H."/>
        </authorList>
    </citation>
    <scope>NUCLEOTIDE SEQUENCE [LARGE SCALE GENOMIC DNA]</scope>
    <source>
        <strain evidence="1 2">CAST</strain>
    </source>
</reference>
<sequence length="194" mass="21230">MATSIQRAIFTLICDHLRQGLPPPQQHDIRPVIRSFVCGSGPLVNGAVVNLHPEVWCRRLEKHVPVEENSARVADEGHVSTLKRGGILGCFLVRTDDMMLEKSGFIRTMVPATPLVLPCPGWLEACCIDVLGSGPPVNGAVVNLHPEVRCHRLEKHVPVEENSARVVCRVSDEGSGFWQIWEIVSGLESSVCSA</sequence>
<proteinExistence type="predicted"/>
<dbReference type="AlphaFoldDB" id="A0A3R7Z754"/>
<accession>A0A3R7Z754</accession>
<name>A0A3R7Z754_TOXGO</name>
<feature type="non-terminal residue" evidence="1">
    <location>
        <position position="194"/>
    </location>
</feature>
<evidence type="ECO:0000313" key="1">
    <source>
        <dbReference type="EMBL" id="RQX71070.1"/>
    </source>
</evidence>
<gene>
    <name evidence="1" type="ORF">TGCAST_388320</name>
</gene>
<dbReference type="Proteomes" id="UP000284452">
    <property type="component" value="Unassembled WGS sequence"/>
</dbReference>
<comment type="caution">
    <text evidence="1">The sequence shown here is derived from an EMBL/GenBank/DDBJ whole genome shotgun (WGS) entry which is preliminary data.</text>
</comment>
<organism evidence="1 2">
    <name type="scientific">Toxoplasma gondii CAST</name>
    <dbReference type="NCBI Taxonomy" id="943122"/>
    <lineage>
        <taxon>Eukaryota</taxon>
        <taxon>Sar</taxon>
        <taxon>Alveolata</taxon>
        <taxon>Apicomplexa</taxon>
        <taxon>Conoidasida</taxon>
        <taxon>Coccidia</taxon>
        <taxon>Eucoccidiorida</taxon>
        <taxon>Eimeriorina</taxon>
        <taxon>Sarcocystidae</taxon>
        <taxon>Toxoplasma</taxon>
    </lineage>
</organism>